<name>A0A6J7EFX8_9ZZZZ</name>
<proteinExistence type="predicted"/>
<sequence length="371" mass="41393">MQVSVACMENVEDQKFVALGDLVHLGEHLGEAPSRHHGVVQVIVRLDARDRPERRFAPLPEEESLRLVLGHPDASGAVLPTDLYHPSYIGIETHWETGDLHEQHRGSVEGQTGMHEGLDRLDTQTVHHLERRREDPAGNDGRHGVGPVVHAREVHEECPHGRRVLGEPNTHLGRDAEHALAAYEHAAQVVARWFGVLATEHRDGPVRKHDLKSEDVGVGHAVRKTMRSAGIVRHVPADGTTLLTRGIRREVQTLRRGEPREIEVEHTRLHPRHAVLDIHTQYLVHLRERDHHCTVERDRPTGEAGARSPRDEGDTVANCRPYTFLDLSGRGGQADDGGGARDVRCIACVQHKFCRASEHPVGAEHTTKFTN</sequence>
<reference evidence="2" key="1">
    <citation type="submission" date="2020-05" db="EMBL/GenBank/DDBJ databases">
        <authorList>
            <person name="Chiriac C."/>
            <person name="Salcher M."/>
            <person name="Ghai R."/>
            <person name="Kavagutti S V."/>
        </authorList>
    </citation>
    <scope>NUCLEOTIDE SEQUENCE</scope>
</reference>
<evidence type="ECO:0000313" key="2">
    <source>
        <dbReference type="EMBL" id="CAB4879359.1"/>
    </source>
</evidence>
<evidence type="ECO:0000256" key="1">
    <source>
        <dbReference type="SAM" id="MobiDB-lite"/>
    </source>
</evidence>
<dbReference type="AlphaFoldDB" id="A0A6J7EFX8"/>
<dbReference type="EMBL" id="CAFBLR010000117">
    <property type="protein sequence ID" value="CAB4879359.1"/>
    <property type="molecule type" value="Genomic_DNA"/>
</dbReference>
<organism evidence="2">
    <name type="scientific">freshwater metagenome</name>
    <dbReference type="NCBI Taxonomy" id="449393"/>
    <lineage>
        <taxon>unclassified sequences</taxon>
        <taxon>metagenomes</taxon>
        <taxon>ecological metagenomes</taxon>
    </lineage>
</organism>
<protein>
    <submittedName>
        <fullName evidence="2">Unannotated protein</fullName>
    </submittedName>
</protein>
<gene>
    <name evidence="2" type="ORF">UFOPK3417_01216</name>
</gene>
<accession>A0A6J7EFX8</accession>
<feature type="region of interest" description="Disordered" evidence="1">
    <location>
        <begin position="296"/>
        <end position="315"/>
    </location>
</feature>